<dbReference type="Proteomes" id="UP000634136">
    <property type="component" value="Unassembled WGS sequence"/>
</dbReference>
<protein>
    <submittedName>
        <fullName evidence="2">Patatin-like protein 2 isoform X1</fullName>
    </submittedName>
</protein>
<feature type="transmembrane region" description="Helical" evidence="1">
    <location>
        <begin position="6"/>
        <end position="28"/>
    </location>
</feature>
<gene>
    <name evidence="2" type="ORF">G2W53_044061</name>
</gene>
<dbReference type="OrthoDB" id="1425355at2759"/>
<keyword evidence="1" id="KW-0812">Transmembrane</keyword>
<accession>A0A834W0Z9</accession>
<sequence length="96" mass="10654">MMEKGLVVLYMAGVILGTLEIMSTALVLGQYNSMHNFLPIQDDTLTLDPKEVNVNLNDASKKNIDALELEEGIERKLLQNPISMLNPQPTNKEAIT</sequence>
<keyword evidence="1" id="KW-1133">Transmembrane helix</keyword>
<keyword evidence="3" id="KW-1185">Reference proteome</keyword>
<dbReference type="AlphaFoldDB" id="A0A834W0Z9"/>
<keyword evidence="1" id="KW-0472">Membrane</keyword>
<dbReference type="EMBL" id="JAAIUW010000013">
    <property type="protein sequence ID" value="KAF7804950.1"/>
    <property type="molecule type" value="Genomic_DNA"/>
</dbReference>
<proteinExistence type="predicted"/>
<name>A0A834W0Z9_9FABA</name>
<evidence type="ECO:0000256" key="1">
    <source>
        <dbReference type="SAM" id="Phobius"/>
    </source>
</evidence>
<evidence type="ECO:0000313" key="2">
    <source>
        <dbReference type="EMBL" id="KAF7804950.1"/>
    </source>
</evidence>
<comment type="caution">
    <text evidence="2">The sequence shown here is derived from an EMBL/GenBank/DDBJ whole genome shotgun (WGS) entry which is preliminary data.</text>
</comment>
<organism evidence="2 3">
    <name type="scientific">Senna tora</name>
    <dbReference type="NCBI Taxonomy" id="362788"/>
    <lineage>
        <taxon>Eukaryota</taxon>
        <taxon>Viridiplantae</taxon>
        <taxon>Streptophyta</taxon>
        <taxon>Embryophyta</taxon>
        <taxon>Tracheophyta</taxon>
        <taxon>Spermatophyta</taxon>
        <taxon>Magnoliopsida</taxon>
        <taxon>eudicotyledons</taxon>
        <taxon>Gunneridae</taxon>
        <taxon>Pentapetalae</taxon>
        <taxon>rosids</taxon>
        <taxon>fabids</taxon>
        <taxon>Fabales</taxon>
        <taxon>Fabaceae</taxon>
        <taxon>Caesalpinioideae</taxon>
        <taxon>Cassia clade</taxon>
        <taxon>Senna</taxon>
    </lineage>
</organism>
<evidence type="ECO:0000313" key="3">
    <source>
        <dbReference type="Proteomes" id="UP000634136"/>
    </source>
</evidence>
<reference evidence="2" key="1">
    <citation type="submission" date="2020-09" db="EMBL/GenBank/DDBJ databases">
        <title>Genome-Enabled Discovery of Anthraquinone Biosynthesis in Senna tora.</title>
        <authorList>
            <person name="Kang S.-H."/>
            <person name="Pandey R.P."/>
            <person name="Lee C.-M."/>
            <person name="Sim J.-S."/>
            <person name="Jeong J.-T."/>
            <person name="Choi B.-S."/>
            <person name="Jung M."/>
            <person name="Ginzburg D."/>
            <person name="Zhao K."/>
            <person name="Won S.Y."/>
            <person name="Oh T.-J."/>
            <person name="Yu Y."/>
            <person name="Kim N.-H."/>
            <person name="Lee O.R."/>
            <person name="Lee T.-H."/>
            <person name="Bashyal P."/>
            <person name="Kim T.-S."/>
            <person name="Lee W.-H."/>
            <person name="Kawkins C."/>
            <person name="Kim C.-K."/>
            <person name="Kim J.S."/>
            <person name="Ahn B.O."/>
            <person name="Rhee S.Y."/>
            <person name="Sohng J.K."/>
        </authorList>
    </citation>
    <scope>NUCLEOTIDE SEQUENCE</scope>
    <source>
        <tissue evidence="2">Leaf</tissue>
    </source>
</reference>